<accession>A0A0P1M264</accession>
<dbReference type="InterPro" id="IPR017226">
    <property type="entry name" value="BHMT-like"/>
</dbReference>
<dbReference type="Gene3D" id="3.20.20.330">
    <property type="entry name" value="Homocysteine-binding-like domain"/>
    <property type="match status" value="1"/>
</dbReference>
<dbReference type="Pfam" id="PF02574">
    <property type="entry name" value="S-methyl_trans"/>
    <property type="match status" value="1"/>
</dbReference>
<dbReference type="Proteomes" id="UP000182200">
    <property type="component" value="Unassembled WGS sequence"/>
</dbReference>
<accession>A0A0P1ME19</accession>
<accession>A0A0P1LLS0</accession>
<dbReference type="EMBL" id="FAOP01000003">
    <property type="protein sequence ID" value="CUU02373.1"/>
    <property type="molecule type" value="Genomic_DNA"/>
</dbReference>
<accession>A0A0P1LMJ9</accession>
<keyword evidence="3 4" id="KW-0862">Zinc</keyword>
<accession>A0A0P1P190</accession>
<accession>A0A0P1MMR4</accession>
<feature type="domain" description="Hcy-binding" evidence="5">
    <location>
        <begin position="1"/>
        <end position="278"/>
    </location>
</feature>
<accession>A0A0P1LD60</accession>
<protein>
    <submittedName>
        <fullName evidence="7">5-methyltetrahydrofolate--homocysteine methyltransferase</fullName>
    </submittedName>
</protein>
<dbReference type="PANTHER" id="PTHR11103">
    <property type="entry name" value="SLR1189 PROTEIN"/>
    <property type="match status" value="1"/>
</dbReference>
<accession>A0A0P1LMS8</accession>
<accession>A0A0P1MEX6</accession>
<evidence type="ECO:0000256" key="2">
    <source>
        <dbReference type="ARBA" id="ARBA00022679"/>
    </source>
</evidence>
<comment type="cofactor">
    <cofactor evidence="3">
        <name>Zn(2+)</name>
        <dbReference type="ChEBI" id="CHEBI:29105"/>
    </cofactor>
    <text evidence="3">Binds 1 zinc ion per subunit.</text>
</comment>
<dbReference type="PROSITE" id="PS50970">
    <property type="entry name" value="HCY"/>
    <property type="match status" value="1"/>
</dbReference>
<dbReference type="RefSeq" id="WP_047133815.1">
    <property type="nucleotide sequence ID" value="NZ_CZVI01000005.1"/>
</dbReference>
<keyword evidence="1 4" id="KW-0489">Methyltransferase</keyword>
<evidence type="ECO:0000256" key="4">
    <source>
        <dbReference type="PROSITE-ProRule" id="PRU00333"/>
    </source>
</evidence>
<evidence type="ECO:0000313" key="9">
    <source>
        <dbReference type="Proteomes" id="UP000182200"/>
    </source>
</evidence>
<evidence type="ECO:0000259" key="5">
    <source>
        <dbReference type="PROSITE" id="PS50970"/>
    </source>
</evidence>
<evidence type="ECO:0000256" key="3">
    <source>
        <dbReference type="PIRSR" id="PIRSR037505-2"/>
    </source>
</evidence>
<evidence type="ECO:0000313" key="6">
    <source>
        <dbReference type="EMBL" id="CUS82312.1"/>
    </source>
</evidence>
<reference evidence="6 9" key="2">
    <citation type="submission" date="2015-11" db="EMBL/GenBank/DDBJ databases">
        <authorList>
            <person name="Varghese N."/>
        </authorList>
    </citation>
    <scope>NUCLEOTIDE SEQUENCE [LARGE SCALE GENOMIC DNA]</scope>
    <source>
        <strain evidence="6 9">JGI-8</strain>
    </source>
</reference>
<dbReference type="GO" id="GO:0032259">
    <property type="term" value="P:methylation"/>
    <property type="evidence" value="ECO:0007669"/>
    <property type="project" value="UniProtKB-KW"/>
</dbReference>
<evidence type="ECO:0000313" key="8">
    <source>
        <dbReference type="Proteomes" id="UP000182011"/>
    </source>
</evidence>
<keyword evidence="9" id="KW-1185">Reference proteome</keyword>
<accession>A0A0S4MUF6</accession>
<dbReference type="GO" id="GO:0008270">
    <property type="term" value="F:zinc ion binding"/>
    <property type="evidence" value="ECO:0007669"/>
    <property type="project" value="InterPro"/>
</dbReference>
<evidence type="ECO:0000313" key="7">
    <source>
        <dbReference type="EMBL" id="CUU02373.1"/>
    </source>
</evidence>
<feature type="binding site" evidence="3 4">
    <location>
        <position position="264"/>
    </location>
    <ligand>
        <name>Zn(2+)</name>
        <dbReference type="ChEBI" id="CHEBI:29105"/>
    </ligand>
</feature>
<organism evidence="7 8">
    <name type="scientific">Candidatus Kryptonium thompsonii</name>
    <dbReference type="NCBI Taxonomy" id="1633631"/>
    <lineage>
        <taxon>Bacteria</taxon>
        <taxon>Pseudomonadati</taxon>
        <taxon>Candidatus Kryptoniota</taxon>
        <taxon>Candidatus Kryptonium</taxon>
    </lineage>
</organism>
<dbReference type="STRING" id="1633631.GCA_001442925_00495"/>
<dbReference type="PANTHER" id="PTHR11103:SF18">
    <property type="entry name" value="SLR1189 PROTEIN"/>
    <property type="match status" value="1"/>
</dbReference>
<dbReference type="AlphaFoldDB" id="A0A0P1LMJ9"/>
<evidence type="ECO:0000256" key="1">
    <source>
        <dbReference type="ARBA" id="ARBA00022603"/>
    </source>
</evidence>
<dbReference type="SUPFAM" id="SSF82282">
    <property type="entry name" value="Homocysteine S-methyltransferase"/>
    <property type="match status" value="1"/>
</dbReference>
<dbReference type="GO" id="GO:0008168">
    <property type="term" value="F:methyltransferase activity"/>
    <property type="evidence" value="ECO:0007669"/>
    <property type="project" value="UniProtKB-UniRule"/>
</dbReference>
<dbReference type="InterPro" id="IPR003726">
    <property type="entry name" value="HCY_dom"/>
</dbReference>
<accession>A0A0P1MJY7</accession>
<dbReference type="GO" id="GO:0009086">
    <property type="term" value="P:methionine biosynthetic process"/>
    <property type="evidence" value="ECO:0007669"/>
    <property type="project" value="InterPro"/>
</dbReference>
<dbReference type="Proteomes" id="UP000182011">
    <property type="component" value="Unassembled WGS sequence"/>
</dbReference>
<feature type="binding site" evidence="3 4">
    <location>
        <position position="263"/>
    </location>
    <ligand>
        <name>Zn(2+)</name>
        <dbReference type="ChEBI" id="CHEBI:29105"/>
    </ligand>
</feature>
<keyword evidence="2 4" id="KW-0808">Transferase</keyword>
<sequence length="290" mass="31594">MLELLKSKILVSDGAIGTELLKLSSEKNPEILNLKKPSLVEKLHIDYINAGADIITTNSFGANPVRIKDINIYELAKASAQIARKAKIDNKFIFGSVGPTGLKPTDKEFKNIDAYFSEQICGLNDGGVDAILIETMIFVEEMKAAYRVARTETKLPIAVSMSFHLTKNGFQTYGGADLKTSVKEMLNLGAEIIGANCGNGFAEMTTLAEKLKSIISETFIIIKPSAGTPKRINDKLIYPDTPNSISKFVEKLISLGVNIIGGCCGTTPEHIKVIRKLVDKTIQSEKAWAQ</sequence>
<reference evidence="7 8" key="1">
    <citation type="submission" date="2015-11" db="EMBL/GenBank/DDBJ databases">
        <authorList>
            <person name="Zhang Y."/>
            <person name="Guo Z."/>
        </authorList>
    </citation>
    <scope>NUCLEOTIDE SEQUENCE [LARGE SCALE GENOMIC DNA]</scope>
    <source>
        <strain evidence="7">JGI-4</strain>
    </source>
</reference>
<name>A0A0P1LMJ9_9BACT</name>
<dbReference type="PIRSF" id="PIRSF037505">
    <property type="entry name" value="Betaine_HMT"/>
    <property type="match status" value="1"/>
</dbReference>
<proteinExistence type="predicted"/>
<keyword evidence="3 4" id="KW-0479">Metal-binding</keyword>
<gene>
    <name evidence="7" type="ORF">JGI4_00495</name>
    <name evidence="6" type="ORF">JGI8_00591</name>
</gene>
<accession>A0A0P1P994</accession>
<dbReference type="InterPro" id="IPR036589">
    <property type="entry name" value="HCY_dom_sf"/>
</dbReference>
<feature type="binding site" evidence="3 4">
    <location>
        <position position="197"/>
    </location>
    <ligand>
        <name>Zn(2+)</name>
        <dbReference type="ChEBI" id="CHEBI:29105"/>
    </ligand>
</feature>
<dbReference type="EMBL" id="CZVI01000005">
    <property type="protein sequence ID" value="CUS82312.1"/>
    <property type="molecule type" value="Genomic_DNA"/>
</dbReference>
<dbReference type="OrthoDB" id="9803687at2"/>